<evidence type="ECO:0000313" key="1">
    <source>
        <dbReference type="EMBL" id="OUC45967.1"/>
    </source>
</evidence>
<accession>A0A1Y3EQD9</accession>
<name>A0A1Y3EQD9_9BILA</name>
<dbReference type="AlphaFoldDB" id="A0A1Y3EQD9"/>
<protein>
    <submittedName>
        <fullName evidence="1">Uncharacterized protein</fullName>
    </submittedName>
</protein>
<proteinExistence type="predicted"/>
<dbReference type="EMBL" id="LVZM01008001">
    <property type="protein sequence ID" value="OUC45967.1"/>
    <property type="molecule type" value="Genomic_DNA"/>
</dbReference>
<gene>
    <name evidence="1" type="ORF">D917_08101</name>
</gene>
<feature type="non-terminal residue" evidence="1">
    <location>
        <position position="118"/>
    </location>
</feature>
<reference evidence="1 2" key="1">
    <citation type="submission" date="2015-04" db="EMBL/GenBank/DDBJ databases">
        <title>Draft genome of the roundworm Trichinella nativa.</title>
        <authorList>
            <person name="Mitreva M."/>
        </authorList>
    </citation>
    <scope>NUCLEOTIDE SEQUENCE [LARGE SCALE GENOMIC DNA]</scope>
    <source>
        <strain evidence="1 2">ISS45</strain>
    </source>
</reference>
<comment type="caution">
    <text evidence="1">The sequence shown here is derived from an EMBL/GenBank/DDBJ whole genome shotgun (WGS) entry which is preliminary data.</text>
</comment>
<organism evidence="1 2">
    <name type="scientific">Trichinella nativa</name>
    <dbReference type="NCBI Taxonomy" id="6335"/>
    <lineage>
        <taxon>Eukaryota</taxon>
        <taxon>Metazoa</taxon>
        <taxon>Ecdysozoa</taxon>
        <taxon>Nematoda</taxon>
        <taxon>Enoplea</taxon>
        <taxon>Dorylaimia</taxon>
        <taxon>Trichinellida</taxon>
        <taxon>Trichinellidae</taxon>
        <taxon>Trichinella</taxon>
    </lineage>
</organism>
<dbReference type="Proteomes" id="UP000243006">
    <property type="component" value="Unassembled WGS sequence"/>
</dbReference>
<evidence type="ECO:0000313" key="2">
    <source>
        <dbReference type="Proteomes" id="UP000243006"/>
    </source>
</evidence>
<sequence length="118" mass="13902">MQESKEFSSLPHVQATIIHLEKQCLDWSRFNEKLFGDQLLSWFQCLVKELPSHMEFRTDIIANQTFVFYVDNDWTLRDCFEVDDSSSVGSCDLVQDYKHANGRFNSHKHASCINIYIY</sequence>